<protein>
    <submittedName>
        <fullName evidence="2">AlNc14C330G10683 protein</fullName>
    </submittedName>
</protein>
<name>F0WWR9_9STRA</name>
<evidence type="ECO:0000313" key="2">
    <source>
        <dbReference type="EMBL" id="CCA25896.1"/>
    </source>
</evidence>
<gene>
    <name evidence="2" type="primary">AlNc14C330G10683</name>
    <name evidence="2" type="ORF">ALNC14_120400</name>
</gene>
<feature type="coiled-coil region" evidence="1">
    <location>
        <begin position="54"/>
        <end position="98"/>
    </location>
</feature>
<dbReference type="HOGENOM" id="CLU_2255472_0_0_1"/>
<dbReference type="AlphaFoldDB" id="F0WWR9"/>
<evidence type="ECO:0000256" key="1">
    <source>
        <dbReference type="SAM" id="Coils"/>
    </source>
</evidence>
<reference evidence="2" key="2">
    <citation type="submission" date="2011-02" db="EMBL/GenBank/DDBJ databases">
        <authorList>
            <person name="MacLean D."/>
        </authorList>
    </citation>
    <scope>NUCLEOTIDE SEQUENCE</scope>
</reference>
<dbReference type="EMBL" id="FR824375">
    <property type="protein sequence ID" value="CCA25896.1"/>
    <property type="molecule type" value="Genomic_DNA"/>
</dbReference>
<reference evidence="2" key="1">
    <citation type="journal article" date="2011" name="PLoS Biol.">
        <title>Gene gain and loss during evolution of obligate parasitism in the white rust pathogen of Arabidopsis thaliana.</title>
        <authorList>
            <person name="Kemen E."/>
            <person name="Gardiner A."/>
            <person name="Schultz-Larsen T."/>
            <person name="Kemen A.C."/>
            <person name="Balmuth A.L."/>
            <person name="Robert-Seilaniantz A."/>
            <person name="Bailey K."/>
            <person name="Holub E."/>
            <person name="Studholme D.J."/>
            <person name="Maclean D."/>
            <person name="Jones J.D."/>
        </authorList>
    </citation>
    <scope>NUCLEOTIDE SEQUENCE</scope>
</reference>
<sequence>MPSIPDRMTSNATNTDKNIVQRVDQVESRLVDLTNSLAGSVESPELHQYKAELLQRLRVIRDAMECERAQAESTRNQCEQITLERDTLQKQVQKLSYRIHHLQQHVTVQGL</sequence>
<accession>F0WWR9</accession>
<keyword evidence="1" id="KW-0175">Coiled coil</keyword>
<organism evidence="2">
    <name type="scientific">Albugo laibachii Nc14</name>
    <dbReference type="NCBI Taxonomy" id="890382"/>
    <lineage>
        <taxon>Eukaryota</taxon>
        <taxon>Sar</taxon>
        <taxon>Stramenopiles</taxon>
        <taxon>Oomycota</taxon>
        <taxon>Peronosporomycetes</taxon>
        <taxon>Albuginales</taxon>
        <taxon>Albuginaceae</taxon>
        <taxon>Albugo</taxon>
    </lineage>
</organism>
<proteinExistence type="predicted"/>